<feature type="chain" id="PRO_5047350673" evidence="1">
    <location>
        <begin position="21"/>
        <end position="153"/>
    </location>
</feature>
<accession>A0ABY4B3K5</accession>
<reference evidence="2 3" key="1">
    <citation type="submission" date="2022-03" db="EMBL/GenBank/DDBJ databases">
        <title>Hymenobactersp. isolated from the air.</title>
        <authorList>
            <person name="Won M."/>
            <person name="Kwon S.-W."/>
        </authorList>
    </citation>
    <scope>NUCLEOTIDE SEQUENCE [LARGE SCALE GENOMIC DNA]</scope>
    <source>
        <strain evidence="2 3">KACC 22596</strain>
    </source>
</reference>
<dbReference type="RefSeq" id="WP_243512300.1">
    <property type="nucleotide sequence ID" value="NZ_CP094534.1"/>
</dbReference>
<evidence type="ECO:0000313" key="2">
    <source>
        <dbReference type="EMBL" id="UOE32927.1"/>
    </source>
</evidence>
<keyword evidence="1" id="KW-0732">Signal</keyword>
<dbReference type="InterPro" id="IPR032710">
    <property type="entry name" value="NTF2-like_dom_sf"/>
</dbReference>
<sequence>MMKKTMMTGLLLLGSAAAFAQMDTVSYAQERREIKALLHTPGAANGPAGCNDVVMVGAKGDISFSAQEHRAVQTKEKIIFKSVKPVPGNEIIRVYGGTSAVVNWLADVQLNVDGRDIALKVRRLEVYVRKAAGWCRVAGQGTEVDEKMFSLRP</sequence>
<evidence type="ECO:0000313" key="3">
    <source>
        <dbReference type="Proteomes" id="UP000831390"/>
    </source>
</evidence>
<organism evidence="2 3">
    <name type="scientific">Hymenobacter monticola</name>
    <dbReference type="NCBI Taxonomy" id="1705399"/>
    <lineage>
        <taxon>Bacteria</taxon>
        <taxon>Pseudomonadati</taxon>
        <taxon>Bacteroidota</taxon>
        <taxon>Cytophagia</taxon>
        <taxon>Cytophagales</taxon>
        <taxon>Hymenobacteraceae</taxon>
        <taxon>Hymenobacter</taxon>
    </lineage>
</organism>
<dbReference type="Gene3D" id="3.10.450.50">
    <property type="match status" value="1"/>
</dbReference>
<feature type="signal peptide" evidence="1">
    <location>
        <begin position="1"/>
        <end position="20"/>
    </location>
</feature>
<gene>
    <name evidence="2" type="ORF">MTP16_17565</name>
</gene>
<keyword evidence="3" id="KW-1185">Reference proteome</keyword>
<dbReference type="Proteomes" id="UP000831390">
    <property type="component" value="Chromosome"/>
</dbReference>
<proteinExistence type="predicted"/>
<name>A0ABY4B3K5_9BACT</name>
<dbReference type="SUPFAM" id="SSF54427">
    <property type="entry name" value="NTF2-like"/>
    <property type="match status" value="1"/>
</dbReference>
<evidence type="ECO:0000256" key="1">
    <source>
        <dbReference type="SAM" id="SignalP"/>
    </source>
</evidence>
<dbReference type="EMBL" id="CP094534">
    <property type="protein sequence ID" value="UOE32927.1"/>
    <property type="molecule type" value="Genomic_DNA"/>
</dbReference>
<protein>
    <submittedName>
        <fullName evidence="2">Nuclear transport factor 2 family protein</fullName>
    </submittedName>
</protein>